<dbReference type="GO" id="GO:1990904">
    <property type="term" value="C:ribonucleoprotein complex"/>
    <property type="evidence" value="ECO:0007669"/>
    <property type="project" value="UniProtKB-KW"/>
</dbReference>
<dbReference type="EMBL" id="JAGFMF010011418">
    <property type="protein sequence ID" value="KAG8523067.1"/>
    <property type="molecule type" value="Genomic_DNA"/>
</dbReference>
<evidence type="ECO:0000256" key="4">
    <source>
        <dbReference type="ARBA" id="ARBA00035278"/>
    </source>
</evidence>
<evidence type="ECO:0000256" key="5">
    <source>
        <dbReference type="ARBA" id="ARBA00035403"/>
    </source>
</evidence>
<dbReference type="Gene3D" id="1.20.5.2650">
    <property type="match status" value="1"/>
</dbReference>
<evidence type="ECO:0000313" key="6">
    <source>
        <dbReference type="EMBL" id="KAG8523067.1"/>
    </source>
</evidence>
<dbReference type="GO" id="GO:0006412">
    <property type="term" value="P:translation"/>
    <property type="evidence" value="ECO:0007669"/>
    <property type="project" value="InterPro"/>
</dbReference>
<name>A0A8J6AR14_GALPY</name>
<organism evidence="6 7">
    <name type="scientific">Galemys pyrenaicus</name>
    <name type="common">Iberian desman</name>
    <name type="synonym">Pyrenean desman</name>
    <dbReference type="NCBI Taxonomy" id="202257"/>
    <lineage>
        <taxon>Eukaryota</taxon>
        <taxon>Metazoa</taxon>
        <taxon>Chordata</taxon>
        <taxon>Craniata</taxon>
        <taxon>Vertebrata</taxon>
        <taxon>Euteleostomi</taxon>
        <taxon>Mammalia</taxon>
        <taxon>Eutheria</taxon>
        <taxon>Laurasiatheria</taxon>
        <taxon>Eulipotyphla</taxon>
        <taxon>Talpidae</taxon>
        <taxon>Galemys</taxon>
    </lineage>
</organism>
<comment type="similarity">
    <text evidence="1">Belongs to the eukaryotic ribosomal protein eS6 family.</text>
</comment>
<dbReference type="GO" id="GO:0003735">
    <property type="term" value="F:structural constituent of ribosome"/>
    <property type="evidence" value="ECO:0007669"/>
    <property type="project" value="InterPro"/>
</dbReference>
<gene>
    <name evidence="6" type="ORF">J0S82_012652</name>
</gene>
<evidence type="ECO:0000256" key="1">
    <source>
        <dbReference type="ARBA" id="ARBA00009312"/>
    </source>
</evidence>
<evidence type="ECO:0000313" key="7">
    <source>
        <dbReference type="Proteomes" id="UP000700334"/>
    </source>
</evidence>
<dbReference type="Proteomes" id="UP000700334">
    <property type="component" value="Unassembled WGS sequence"/>
</dbReference>
<protein>
    <recommendedName>
        <fullName evidence="4">Small ribosomal subunit protein eS6</fullName>
    </recommendedName>
    <alternativeName>
        <fullName evidence="5">40S ribosomal protein S6</fullName>
    </alternativeName>
</protein>
<keyword evidence="2 6" id="KW-0689">Ribosomal protein</keyword>
<dbReference type="InterPro" id="IPR001377">
    <property type="entry name" value="Ribosomal_eS6"/>
</dbReference>
<dbReference type="GO" id="GO:0005840">
    <property type="term" value="C:ribosome"/>
    <property type="evidence" value="ECO:0007669"/>
    <property type="project" value="UniProtKB-KW"/>
</dbReference>
<dbReference type="OrthoDB" id="10260596at2759"/>
<proteinExistence type="inferred from homology"/>
<keyword evidence="3" id="KW-0687">Ribonucleoprotein</keyword>
<accession>A0A8J6AR14</accession>
<comment type="caution">
    <text evidence="6">The sequence shown here is derived from an EMBL/GenBank/DDBJ whole genome shotgun (WGS) entry which is preliminary data.</text>
</comment>
<evidence type="ECO:0000256" key="2">
    <source>
        <dbReference type="ARBA" id="ARBA00022980"/>
    </source>
</evidence>
<sequence length="160" mass="18228">MKLDISFPDTGCQKHIEVDHECKLHTFFHTSYKLPYLISSKLLLLVWVKNGRVMCSESLAEATVFPHQAKCLDDPKQLAESGNPSISKEDDILQYAVIAPKQRSIALKKQWTKKNKEDVSPYTKLLAKRMKETKEKCQEQITKTWGLSSLKASTSESSQK</sequence>
<dbReference type="AlphaFoldDB" id="A0A8J6AR14"/>
<dbReference type="PANTHER" id="PTHR11502">
    <property type="entry name" value="40S RIBOSOMAL PROTEIN S6"/>
    <property type="match status" value="1"/>
</dbReference>
<evidence type="ECO:0000256" key="3">
    <source>
        <dbReference type="ARBA" id="ARBA00023274"/>
    </source>
</evidence>
<reference evidence="6" key="1">
    <citation type="journal article" date="2021" name="Evol. Appl.">
        <title>The genome of the Pyrenean desman and the effects of bottlenecks and inbreeding on the genomic landscape of an endangered species.</title>
        <authorList>
            <person name="Escoda L."/>
            <person name="Castresana J."/>
        </authorList>
    </citation>
    <scope>NUCLEOTIDE SEQUENCE</scope>
    <source>
        <strain evidence="6">IBE-C5619</strain>
    </source>
</reference>
<keyword evidence="7" id="KW-1185">Reference proteome</keyword>